<comment type="subcellular location">
    <subcellularLocation>
        <location evidence="1">Membrane</location>
        <topology evidence="1">Single-pass membrane protein</topology>
    </subcellularLocation>
</comment>
<keyword evidence="4 8" id="KW-1133">Transmembrane helix</keyword>
<feature type="region of interest" description="Disordered" evidence="7">
    <location>
        <begin position="135"/>
        <end position="169"/>
    </location>
</feature>
<keyword evidence="3" id="KW-0732">Signal</keyword>
<name>A0A9P9IAD5_9HYPO</name>
<dbReference type="GO" id="GO:0005886">
    <property type="term" value="C:plasma membrane"/>
    <property type="evidence" value="ECO:0007669"/>
    <property type="project" value="TreeGrafter"/>
</dbReference>
<evidence type="ECO:0000256" key="4">
    <source>
        <dbReference type="ARBA" id="ARBA00022989"/>
    </source>
</evidence>
<evidence type="ECO:0000256" key="2">
    <source>
        <dbReference type="ARBA" id="ARBA00022692"/>
    </source>
</evidence>
<dbReference type="AlphaFoldDB" id="A0A9P9IAD5"/>
<evidence type="ECO:0000256" key="6">
    <source>
        <dbReference type="ARBA" id="ARBA00023180"/>
    </source>
</evidence>
<feature type="region of interest" description="Disordered" evidence="7">
    <location>
        <begin position="203"/>
        <end position="248"/>
    </location>
</feature>
<evidence type="ECO:0000313" key="10">
    <source>
        <dbReference type="EMBL" id="KAH7113656.1"/>
    </source>
</evidence>
<feature type="compositionally biased region" description="Polar residues" evidence="7">
    <location>
        <begin position="135"/>
        <end position="152"/>
    </location>
</feature>
<dbReference type="OrthoDB" id="2019572at2759"/>
<organism evidence="10 11">
    <name type="scientific">Dactylonectria estremocensis</name>
    <dbReference type="NCBI Taxonomy" id="1079267"/>
    <lineage>
        <taxon>Eukaryota</taxon>
        <taxon>Fungi</taxon>
        <taxon>Dikarya</taxon>
        <taxon>Ascomycota</taxon>
        <taxon>Pezizomycotina</taxon>
        <taxon>Sordariomycetes</taxon>
        <taxon>Hypocreomycetidae</taxon>
        <taxon>Hypocreales</taxon>
        <taxon>Nectriaceae</taxon>
        <taxon>Dactylonectria</taxon>
    </lineage>
</organism>
<accession>A0A9P9IAD5</accession>
<evidence type="ECO:0000313" key="11">
    <source>
        <dbReference type="Proteomes" id="UP000717696"/>
    </source>
</evidence>
<evidence type="ECO:0000256" key="7">
    <source>
        <dbReference type="SAM" id="MobiDB-lite"/>
    </source>
</evidence>
<dbReference type="PROSITE" id="PS51212">
    <property type="entry name" value="WSC"/>
    <property type="match status" value="1"/>
</dbReference>
<dbReference type="Pfam" id="PF01822">
    <property type="entry name" value="WSC"/>
    <property type="match status" value="1"/>
</dbReference>
<evidence type="ECO:0000256" key="8">
    <source>
        <dbReference type="SAM" id="Phobius"/>
    </source>
</evidence>
<proteinExistence type="predicted"/>
<evidence type="ECO:0000256" key="5">
    <source>
        <dbReference type="ARBA" id="ARBA00023136"/>
    </source>
</evidence>
<sequence length="248" mass="26412">MHLLSRRQCTLCSVGSGSAASPTIATLSGYEYLGCYNDQKNRLLNAAVQLDMELSVDKCAYYCSGYISADRFYKYFGVEASGWCFCGDEPTQDLDSVKGGGCSNPCLDASKNQLCGGQWAIQVYSASPGFTPSNVFPRPTSTDASTATSVKTGTAPASTSSSPSSTSKDSSAVIGVSVVAGLLGMALLCIFILWCRRKREKTSQPTLEAPPTFQIKRKPRDAAGTQPTEVQSHPFRAELGDGQVLQLP</sequence>
<dbReference type="SMART" id="SM00321">
    <property type="entry name" value="WSC"/>
    <property type="match status" value="1"/>
</dbReference>
<feature type="transmembrane region" description="Helical" evidence="8">
    <location>
        <begin position="172"/>
        <end position="194"/>
    </location>
</feature>
<feature type="domain" description="WSC" evidence="9">
    <location>
        <begin position="29"/>
        <end position="127"/>
    </location>
</feature>
<protein>
    <recommendedName>
        <fullName evidence="9">WSC domain-containing protein</fullName>
    </recommendedName>
</protein>
<dbReference type="EMBL" id="JAGMUU010000045">
    <property type="protein sequence ID" value="KAH7113656.1"/>
    <property type="molecule type" value="Genomic_DNA"/>
</dbReference>
<reference evidence="10" key="1">
    <citation type="journal article" date="2021" name="Nat. Commun.">
        <title>Genetic determinants of endophytism in the Arabidopsis root mycobiome.</title>
        <authorList>
            <person name="Mesny F."/>
            <person name="Miyauchi S."/>
            <person name="Thiergart T."/>
            <person name="Pickel B."/>
            <person name="Atanasova L."/>
            <person name="Karlsson M."/>
            <person name="Huettel B."/>
            <person name="Barry K.W."/>
            <person name="Haridas S."/>
            <person name="Chen C."/>
            <person name="Bauer D."/>
            <person name="Andreopoulos W."/>
            <person name="Pangilinan J."/>
            <person name="LaButti K."/>
            <person name="Riley R."/>
            <person name="Lipzen A."/>
            <person name="Clum A."/>
            <person name="Drula E."/>
            <person name="Henrissat B."/>
            <person name="Kohler A."/>
            <person name="Grigoriev I.V."/>
            <person name="Martin F.M."/>
            <person name="Hacquard S."/>
        </authorList>
    </citation>
    <scope>NUCLEOTIDE SEQUENCE</scope>
    <source>
        <strain evidence="10">MPI-CAGE-AT-0021</strain>
    </source>
</reference>
<dbReference type="Proteomes" id="UP000717696">
    <property type="component" value="Unassembled WGS sequence"/>
</dbReference>
<evidence type="ECO:0000259" key="9">
    <source>
        <dbReference type="PROSITE" id="PS51212"/>
    </source>
</evidence>
<dbReference type="InterPro" id="IPR051836">
    <property type="entry name" value="Kremen_rcpt"/>
</dbReference>
<keyword evidence="2 8" id="KW-0812">Transmembrane</keyword>
<evidence type="ECO:0000256" key="3">
    <source>
        <dbReference type="ARBA" id="ARBA00022729"/>
    </source>
</evidence>
<keyword evidence="5 8" id="KW-0472">Membrane</keyword>
<keyword evidence="11" id="KW-1185">Reference proteome</keyword>
<feature type="compositionally biased region" description="Low complexity" evidence="7">
    <location>
        <begin position="154"/>
        <end position="169"/>
    </location>
</feature>
<keyword evidence="6" id="KW-0325">Glycoprotein</keyword>
<dbReference type="InterPro" id="IPR002889">
    <property type="entry name" value="WSC_carb-bd"/>
</dbReference>
<evidence type="ECO:0000256" key="1">
    <source>
        <dbReference type="ARBA" id="ARBA00004167"/>
    </source>
</evidence>
<gene>
    <name evidence="10" type="ORF">B0J13DRAFT_574148</name>
</gene>
<dbReference type="PANTHER" id="PTHR24269:SF16">
    <property type="entry name" value="PROTEIN SLG1"/>
    <property type="match status" value="1"/>
</dbReference>
<comment type="caution">
    <text evidence="10">The sequence shown here is derived from an EMBL/GenBank/DDBJ whole genome shotgun (WGS) entry which is preliminary data.</text>
</comment>
<dbReference type="PANTHER" id="PTHR24269">
    <property type="entry name" value="KREMEN PROTEIN"/>
    <property type="match status" value="1"/>
</dbReference>